<reference evidence="1" key="1">
    <citation type="journal article" date="2023" name="Mol. Phylogenet. Evol.">
        <title>Genome-scale phylogeny and comparative genomics of the fungal order Sordariales.</title>
        <authorList>
            <person name="Hensen N."/>
            <person name="Bonometti L."/>
            <person name="Westerberg I."/>
            <person name="Brannstrom I.O."/>
            <person name="Guillou S."/>
            <person name="Cros-Aarteil S."/>
            <person name="Calhoun S."/>
            <person name="Haridas S."/>
            <person name="Kuo A."/>
            <person name="Mondo S."/>
            <person name="Pangilinan J."/>
            <person name="Riley R."/>
            <person name="LaButti K."/>
            <person name="Andreopoulos B."/>
            <person name="Lipzen A."/>
            <person name="Chen C."/>
            <person name="Yan M."/>
            <person name="Daum C."/>
            <person name="Ng V."/>
            <person name="Clum A."/>
            <person name="Steindorff A."/>
            <person name="Ohm R.A."/>
            <person name="Martin F."/>
            <person name="Silar P."/>
            <person name="Natvig D.O."/>
            <person name="Lalanne C."/>
            <person name="Gautier V."/>
            <person name="Ament-Velasquez S.L."/>
            <person name="Kruys A."/>
            <person name="Hutchinson M.I."/>
            <person name="Powell A.J."/>
            <person name="Barry K."/>
            <person name="Miller A.N."/>
            <person name="Grigoriev I.V."/>
            <person name="Debuchy R."/>
            <person name="Gladieux P."/>
            <person name="Hiltunen Thoren M."/>
            <person name="Johannesson H."/>
        </authorList>
    </citation>
    <scope>NUCLEOTIDE SEQUENCE</scope>
    <source>
        <strain evidence="1">CBS 232.78</strain>
    </source>
</reference>
<gene>
    <name evidence="1" type="ORF">B0H63DRAFT_474536</name>
</gene>
<proteinExistence type="predicted"/>
<dbReference type="EMBL" id="JAULSW010000005">
    <property type="protein sequence ID" value="KAK3380888.1"/>
    <property type="molecule type" value="Genomic_DNA"/>
</dbReference>
<organism evidence="1 2">
    <name type="scientific">Podospora didyma</name>
    <dbReference type="NCBI Taxonomy" id="330526"/>
    <lineage>
        <taxon>Eukaryota</taxon>
        <taxon>Fungi</taxon>
        <taxon>Dikarya</taxon>
        <taxon>Ascomycota</taxon>
        <taxon>Pezizomycotina</taxon>
        <taxon>Sordariomycetes</taxon>
        <taxon>Sordariomycetidae</taxon>
        <taxon>Sordariales</taxon>
        <taxon>Podosporaceae</taxon>
        <taxon>Podospora</taxon>
    </lineage>
</organism>
<evidence type="ECO:0000313" key="2">
    <source>
        <dbReference type="Proteomes" id="UP001285441"/>
    </source>
</evidence>
<keyword evidence="2" id="KW-1185">Reference proteome</keyword>
<accession>A0AAE0TVD3</accession>
<comment type="caution">
    <text evidence="1">The sequence shown here is derived from an EMBL/GenBank/DDBJ whole genome shotgun (WGS) entry which is preliminary data.</text>
</comment>
<dbReference type="AlphaFoldDB" id="A0AAE0TVD3"/>
<evidence type="ECO:0000313" key="1">
    <source>
        <dbReference type="EMBL" id="KAK3380888.1"/>
    </source>
</evidence>
<protein>
    <submittedName>
        <fullName evidence="1">Uncharacterized protein</fullName>
    </submittedName>
</protein>
<dbReference type="PANTHER" id="PTHR39475:SF1">
    <property type="entry name" value="CONIDIATION-SPECIFIC PROTEIN 6"/>
    <property type="match status" value="1"/>
</dbReference>
<sequence>MSSAGRSKVGFPALYEDDDQRSIRKSEVEELSKHSGKNVKGYMAKSQLDAVNRLHEEETHKKQAEAIKHDPTLAATLHGNKPHKGAIIDKQLMEEEADMLMKKKGNKRSGSMPGGNY</sequence>
<name>A0AAE0TVD3_9PEZI</name>
<dbReference type="Proteomes" id="UP001285441">
    <property type="component" value="Unassembled WGS sequence"/>
</dbReference>
<reference evidence="1" key="2">
    <citation type="submission" date="2023-06" db="EMBL/GenBank/DDBJ databases">
        <authorList>
            <consortium name="Lawrence Berkeley National Laboratory"/>
            <person name="Haridas S."/>
            <person name="Hensen N."/>
            <person name="Bonometti L."/>
            <person name="Westerberg I."/>
            <person name="Brannstrom I.O."/>
            <person name="Guillou S."/>
            <person name="Cros-Aarteil S."/>
            <person name="Calhoun S."/>
            <person name="Kuo A."/>
            <person name="Mondo S."/>
            <person name="Pangilinan J."/>
            <person name="Riley R."/>
            <person name="LaButti K."/>
            <person name="Andreopoulos B."/>
            <person name="Lipzen A."/>
            <person name="Chen C."/>
            <person name="Yanf M."/>
            <person name="Daum C."/>
            <person name="Ng V."/>
            <person name="Clum A."/>
            <person name="Steindorff A."/>
            <person name="Ohm R."/>
            <person name="Martin F."/>
            <person name="Silar P."/>
            <person name="Natvig D."/>
            <person name="Lalanne C."/>
            <person name="Gautier V."/>
            <person name="Ament-velasquez S.L."/>
            <person name="Kruys A."/>
            <person name="Hutchinson M.I."/>
            <person name="Powell A.J."/>
            <person name="Barry K."/>
            <person name="Miller A.N."/>
            <person name="Grigoriev I.V."/>
            <person name="Debuchy R."/>
            <person name="Gladieux P."/>
            <person name="Thoren M.H."/>
            <person name="Johannesson H."/>
        </authorList>
    </citation>
    <scope>NUCLEOTIDE SEQUENCE</scope>
    <source>
        <strain evidence="1">CBS 232.78</strain>
    </source>
</reference>
<dbReference type="PANTHER" id="PTHR39475">
    <property type="entry name" value="CONIDIATION-SPECIFIC PROTEIN 6"/>
    <property type="match status" value="1"/>
</dbReference>